<dbReference type="Proteomes" id="UP001415857">
    <property type="component" value="Unassembled WGS sequence"/>
</dbReference>
<keyword evidence="2" id="KW-1185">Reference proteome</keyword>
<name>A0AAP0S4T7_LIQFO</name>
<proteinExistence type="predicted"/>
<sequence>MKARGEVMFYVRTGNADIDIKILKHRSILRSLLIFTASILTRLPDNMEKHFYFSAMGGVSKMWRWFIKSKEFITVQEAGWDA</sequence>
<dbReference type="AlphaFoldDB" id="A0AAP0S4T7"/>
<protein>
    <submittedName>
        <fullName evidence="1">Uncharacterized protein</fullName>
    </submittedName>
</protein>
<evidence type="ECO:0000313" key="1">
    <source>
        <dbReference type="EMBL" id="KAK9290985.1"/>
    </source>
</evidence>
<reference evidence="1 2" key="1">
    <citation type="journal article" date="2024" name="Plant J.">
        <title>Genome sequences and population genomics reveal climatic adaptation and genomic divergence between two closely related sweetgum species.</title>
        <authorList>
            <person name="Xu W.Q."/>
            <person name="Ren C.Q."/>
            <person name="Zhang X.Y."/>
            <person name="Comes H.P."/>
            <person name="Liu X.H."/>
            <person name="Li Y.G."/>
            <person name="Kettle C.J."/>
            <person name="Jalonen R."/>
            <person name="Gaisberger H."/>
            <person name="Ma Y.Z."/>
            <person name="Qiu Y.X."/>
        </authorList>
    </citation>
    <scope>NUCLEOTIDE SEQUENCE [LARGE SCALE GENOMIC DNA]</scope>
    <source>
        <strain evidence="1">Hangzhou</strain>
    </source>
</reference>
<evidence type="ECO:0000313" key="2">
    <source>
        <dbReference type="Proteomes" id="UP001415857"/>
    </source>
</evidence>
<accession>A0AAP0S4T7</accession>
<comment type="caution">
    <text evidence="1">The sequence shown here is derived from an EMBL/GenBank/DDBJ whole genome shotgun (WGS) entry which is preliminary data.</text>
</comment>
<dbReference type="EMBL" id="JBBPBK010000002">
    <property type="protein sequence ID" value="KAK9290985.1"/>
    <property type="molecule type" value="Genomic_DNA"/>
</dbReference>
<organism evidence="1 2">
    <name type="scientific">Liquidambar formosana</name>
    <name type="common">Formosan gum</name>
    <dbReference type="NCBI Taxonomy" id="63359"/>
    <lineage>
        <taxon>Eukaryota</taxon>
        <taxon>Viridiplantae</taxon>
        <taxon>Streptophyta</taxon>
        <taxon>Embryophyta</taxon>
        <taxon>Tracheophyta</taxon>
        <taxon>Spermatophyta</taxon>
        <taxon>Magnoliopsida</taxon>
        <taxon>eudicotyledons</taxon>
        <taxon>Gunneridae</taxon>
        <taxon>Pentapetalae</taxon>
        <taxon>Saxifragales</taxon>
        <taxon>Altingiaceae</taxon>
        <taxon>Liquidambar</taxon>
    </lineage>
</organism>
<gene>
    <name evidence="1" type="ORF">L1049_009167</name>
</gene>